<dbReference type="InterPro" id="IPR005546">
    <property type="entry name" value="Autotransporte_beta"/>
</dbReference>
<name>A0A4V2T0K6_9PAST</name>
<dbReference type="SMART" id="SM00869">
    <property type="entry name" value="Autotransporter"/>
    <property type="match status" value="1"/>
</dbReference>
<dbReference type="Gene3D" id="2.160.20.20">
    <property type="match status" value="2"/>
</dbReference>
<dbReference type="InterPro" id="IPR036709">
    <property type="entry name" value="Autotransporte_beta_dom_sf"/>
</dbReference>
<dbReference type="OrthoDB" id="6053567at2"/>
<dbReference type="InterPro" id="IPR043990">
    <property type="entry name" value="AC_1"/>
</dbReference>
<dbReference type="InterPro" id="IPR030895">
    <property type="entry name" value="T5SS_PEPC_rpt"/>
</dbReference>
<feature type="domain" description="Autotransporter" evidence="1">
    <location>
        <begin position="884"/>
        <end position="1169"/>
    </location>
</feature>
<dbReference type="SUPFAM" id="SSF51126">
    <property type="entry name" value="Pectin lyase-like"/>
    <property type="match status" value="1"/>
</dbReference>
<comment type="caution">
    <text evidence="2">The sequence shown here is derived from an EMBL/GenBank/DDBJ whole genome shotgun (WGS) entry which is preliminary data.</text>
</comment>
<dbReference type="InterPro" id="IPR011050">
    <property type="entry name" value="Pectin_lyase_fold/virulence"/>
</dbReference>
<dbReference type="InterPro" id="IPR006315">
    <property type="entry name" value="OM_autotransptr_brl_dom"/>
</dbReference>
<evidence type="ECO:0000259" key="1">
    <source>
        <dbReference type="PROSITE" id="PS51208"/>
    </source>
</evidence>
<keyword evidence="3" id="KW-1185">Reference proteome</keyword>
<sequence length="1170" mass="125150">MNTTLFHQFHRTTMGSTNHAQSVFTSNRPSHNFRITKLSWLIKASFAGLLVSPMVNAEIELTGQNSNTPINDGVNSGFIIIGFQGEGTMTVNNGFQVISTGAHIGNQRGGYGVVTITGQGTKWENNSASGAFNIGNSAASGDLTISDGAKVIQNTTATTNFWAWNDNPAPGKRSTANILIEGEGSELYYASMVRSSGRGGKTAIILKDRGTLTIPSISIENEFSLTIGDNAKAGIINVKSLPGRSQNIDFIPTAQSLYSLVFSQTDSEYAFNVPISRFDIYHNTVGTTKFSKIVNRGTMQVLNGIVQTETENIFRNSPNIFVDTAGTLSLNGNSQSTGLLRNAGTVVLSSDTQAANTASTTLTVQNYESTSDNSKLVLSTKLDDDDANNNGSSKSDILIVSGDVSGKTNIMVNNVGGSGDLTTRGIKVVQVDGNSTGDNFVLTGESISLRANNKQQFTYRLYQGIDGVAPSVDTTGIDTNDWYLRSNCSDGSHTVGNSVTAGKYDGLGCLSDDIITVTTDATLDKVEGAGGADTIMITDNAIVNGNVYGGENGIDSSSDHDSDDTIIVSGTAQIDGTVYGNAGNDNFIWSDASTINALYGGDGSDTAIISSTGYDGSQVLDGGDDNEISDGDIDTLNINNLTVSAGGRHIFHWETVNLNDTTFKLTDTLTVSADKNYGLNINAGSTLGLSAETATVKGQVTNSGTIDLTSTSTATETLNINGNYIGNSGSTIKLNTIWNAPGDAGGSDSESDILNISGTATGSTKVISVKADGTENIIDGNIQQISQVINTIPVINVNITGDTVFTGITSTTGAAEAQLAKRIVNGKDEYYWTISALTPAPTPDPTIYDNTVSGYVQTPWANLEQAYAVLRTFHERRGDNQYLGQNANGQAWAKLLGSHLRLDGKERLGFDLAVNGVQIGYDFSSTHTANGGYGFTGIYGAFSHGNAKFNDQFRAENGIITNDKYTGRTKTDMWSLGLTHTRYSTDGSYVDLVGQLSRIQNSYNSRTAVTYKNKGVSAILSAETGKVFDLPNSGWVLEPQAQIMYQAVKLNDFTDSKSKQIDYSTQHNIRARVGVRLAYNAQQMAETVQAINFYTVANLWTDLVKPKAVKIGSDTVRENYSSLWGELGIGFQLPVTQNSYFYVDGRYERNLTRNQREAYRGTVGYQYTWK</sequence>
<organism evidence="2 3">
    <name type="scientific">Cricetibacter osteomyelitidis</name>
    <dbReference type="NCBI Taxonomy" id="1521931"/>
    <lineage>
        <taxon>Bacteria</taxon>
        <taxon>Pseudomonadati</taxon>
        <taxon>Pseudomonadota</taxon>
        <taxon>Gammaproteobacteria</taxon>
        <taxon>Pasteurellales</taxon>
        <taxon>Pasteurellaceae</taxon>
        <taxon>Cricetibacter</taxon>
    </lineage>
</organism>
<dbReference type="EMBL" id="SLYB01000040">
    <property type="protein sequence ID" value="TCP90143.1"/>
    <property type="molecule type" value="Genomic_DNA"/>
</dbReference>
<evidence type="ECO:0000313" key="2">
    <source>
        <dbReference type="EMBL" id="TCP90143.1"/>
    </source>
</evidence>
<proteinExistence type="predicted"/>
<dbReference type="Proteomes" id="UP000295763">
    <property type="component" value="Unassembled WGS sequence"/>
</dbReference>
<gene>
    <name evidence="2" type="ORF">EDC44_1409</name>
</gene>
<reference evidence="2 3" key="1">
    <citation type="submission" date="2019-03" db="EMBL/GenBank/DDBJ databases">
        <title>Genomic Encyclopedia of Type Strains, Phase IV (KMG-IV): sequencing the most valuable type-strain genomes for metagenomic binning, comparative biology and taxonomic classification.</title>
        <authorList>
            <person name="Goeker M."/>
        </authorList>
    </citation>
    <scope>NUCLEOTIDE SEQUENCE [LARGE SCALE GENOMIC DNA]</scope>
    <source>
        <strain evidence="2 3">DSM 28404</strain>
    </source>
</reference>
<protein>
    <submittedName>
        <fullName evidence="2">Outer membrane autotransporter protein</fullName>
    </submittedName>
</protein>
<accession>A0A4V2T0K6</accession>
<dbReference type="Pfam" id="PF18883">
    <property type="entry name" value="AC_1"/>
    <property type="match status" value="1"/>
</dbReference>
<evidence type="ECO:0000313" key="3">
    <source>
        <dbReference type="Proteomes" id="UP000295763"/>
    </source>
</evidence>
<dbReference type="SUPFAM" id="SSF103515">
    <property type="entry name" value="Autotransporter"/>
    <property type="match status" value="1"/>
</dbReference>
<dbReference type="NCBIfam" id="TIGR01414">
    <property type="entry name" value="autotrans_barl"/>
    <property type="match status" value="2"/>
</dbReference>
<dbReference type="Gene3D" id="2.40.128.130">
    <property type="entry name" value="Autotransporter beta-domain"/>
    <property type="match status" value="1"/>
</dbReference>
<dbReference type="AlphaFoldDB" id="A0A4V2T0K6"/>
<dbReference type="PROSITE" id="PS51208">
    <property type="entry name" value="AUTOTRANSPORTER"/>
    <property type="match status" value="1"/>
</dbReference>
<dbReference type="NCBIfam" id="TIGR04393">
    <property type="entry name" value="rpt_T5SS_PEPC"/>
    <property type="match status" value="1"/>
</dbReference>
<dbReference type="PANTHER" id="PTHR35037:SF2">
    <property type="match status" value="1"/>
</dbReference>
<dbReference type="Pfam" id="PF03797">
    <property type="entry name" value="Autotransporter"/>
    <property type="match status" value="1"/>
</dbReference>
<dbReference type="GO" id="GO:0019867">
    <property type="term" value="C:outer membrane"/>
    <property type="evidence" value="ECO:0007669"/>
    <property type="project" value="InterPro"/>
</dbReference>
<dbReference type="InterPro" id="IPR051551">
    <property type="entry name" value="Autotransporter_adhesion"/>
</dbReference>
<dbReference type="PANTHER" id="PTHR35037">
    <property type="entry name" value="C-TERMINAL REGION OF AIDA-LIKE PROTEIN"/>
    <property type="match status" value="1"/>
</dbReference>
<dbReference type="RefSeq" id="WP_131979387.1">
    <property type="nucleotide sequence ID" value="NZ_SLYB01000040.1"/>
</dbReference>
<dbReference type="CDD" id="cd01344">
    <property type="entry name" value="PL2_Passenger_AT"/>
    <property type="match status" value="1"/>
</dbReference>
<dbReference type="InterPro" id="IPR012332">
    <property type="entry name" value="Autotransporter_pectin_lyase_C"/>
</dbReference>